<accession>A0ABY4GKD7</accession>
<keyword evidence="2" id="KW-1185">Reference proteome</keyword>
<evidence type="ECO:0000313" key="2">
    <source>
        <dbReference type="Proteomes" id="UP000831537"/>
    </source>
</evidence>
<dbReference type="EMBL" id="CP095071">
    <property type="protein sequence ID" value="UOQ84630.1"/>
    <property type="molecule type" value="Genomic_DNA"/>
</dbReference>
<protein>
    <submittedName>
        <fullName evidence="1">Uncharacterized protein</fullName>
    </submittedName>
</protein>
<dbReference type="Proteomes" id="UP000831537">
    <property type="component" value="Chromosome"/>
</dbReference>
<reference evidence="1 2" key="1">
    <citation type="submission" date="2022-04" db="EMBL/GenBank/DDBJ databases">
        <title>Gracilibacillus sp. isolated from saltern.</title>
        <authorList>
            <person name="Won M."/>
            <person name="Lee C.-M."/>
            <person name="Woen H.-Y."/>
            <person name="Kwon S.-W."/>
        </authorList>
    </citation>
    <scope>NUCLEOTIDE SEQUENCE [LARGE SCALE GENOMIC DNA]</scope>
    <source>
        <strain evidence="1 2">SSPM10-3</strain>
    </source>
</reference>
<name>A0ABY4GKD7_9BACI</name>
<sequence length="88" mass="10353">MLLYHGLHKTFADFENVYRYRLDWSNGIIIETNKELEKGQVIIIKDVNKYAILVDDIWEGTNGEMIFSYRTAEDVIVRARFPGELRSL</sequence>
<gene>
    <name evidence="1" type="ORF">MUN87_18515</name>
</gene>
<organism evidence="1 2">
    <name type="scientific">Gracilibacillus salinarum</name>
    <dbReference type="NCBI Taxonomy" id="2932255"/>
    <lineage>
        <taxon>Bacteria</taxon>
        <taxon>Bacillati</taxon>
        <taxon>Bacillota</taxon>
        <taxon>Bacilli</taxon>
        <taxon>Bacillales</taxon>
        <taxon>Bacillaceae</taxon>
        <taxon>Gracilibacillus</taxon>
    </lineage>
</organism>
<proteinExistence type="predicted"/>
<dbReference type="RefSeq" id="WP_244742660.1">
    <property type="nucleotide sequence ID" value="NZ_CP095071.1"/>
</dbReference>
<evidence type="ECO:0000313" key="1">
    <source>
        <dbReference type="EMBL" id="UOQ84630.1"/>
    </source>
</evidence>